<sequence length="248" mass="27732">MSEFEEFDSSAKQPQRDFGDILSHAFNLYKGIIGYAIVLTVLLIAISCLLALITGGWSEIVEMSRTAGPGLNSRIYEEMYSSGPIMWWMGGSFLFFILASPLIVGIIYMMHKKNSAQSLDFSDLFIGYKQNTVNIMLFSLIVTIISGICNNYLYYIPTIFIMPFFFLGYPILFFENKGAIDAIKKSFEIVKNNYGAFILLNLVTYIISVLGIVACCVGVIATASFYYASMYSAYIAYNGVPKQLTHTT</sequence>
<comment type="caution">
    <text evidence="2">The sequence shown here is derived from an EMBL/GenBank/DDBJ whole genome shotgun (WGS) entry which is preliminary data.</text>
</comment>
<name>A0A1T3MFP1_9FLAO</name>
<keyword evidence="1" id="KW-0812">Transmembrane</keyword>
<protein>
    <recommendedName>
        <fullName evidence="4">Beta-carotene 15,15'-monooxygenase</fullName>
    </recommendedName>
</protein>
<evidence type="ECO:0000313" key="3">
    <source>
        <dbReference type="Proteomes" id="UP000190813"/>
    </source>
</evidence>
<accession>A0A1T3MFP1</accession>
<organism evidence="2 3">
    <name type="scientific">Elizabethkingia occulta</name>
    <dbReference type="NCBI Taxonomy" id="1867263"/>
    <lineage>
        <taxon>Bacteria</taxon>
        <taxon>Pseudomonadati</taxon>
        <taxon>Bacteroidota</taxon>
        <taxon>Flavobacteriia</taxon>
        <taxon>Flavobacteriales</taxon>
        <taxon>Weeksellaceae</taxon>
        <taxon>Elizabethkingia</taxon>
    </lineage>
</organism>
<keyword evidence="3" id="KW-1185">Reference proteome</keyword>
<feature type="transmembrane region" description="Helical" evidence="1">
    <location>
        <begin position="32"/>
        <end position="53"/>
    </location>
</feature>
<feature type="transmembrane region" description="Helical" evidence="1">
    <location>
        <begin position="194"/>
        <end position="227"/>
    </location>
</feature>
<evidence type="ECO:0008006" key="4">
    <source>
        <dbReference type="Google" id="ProtNLM"/>
    </source>
</evidence>
<dbReference type="Proteomes" id="UP000190813">
    <property type="component" value="Unassembled WGS sequence"/>
</dbReference>
<proteinExistence type="predicted"/>
<evidence type="ECO:0000313" key="2">
    <source>
        <dbReference type="EMBL" id="OPC63435.1"/>
    </source>
</evidence>
<feature type="transmembrane region" description="Helical" evidence="1">
    <location>
        <begin position="85"/>
        <end position="110"/>
    </location>
</feature>
<keyword evidence="1" id="KW-1133">Transmembrane helix</keyword>
<dbReference type="AlphaFoldDB" id="A0A1T3MFP1"/>
<evidence type="ECO:0000256" key="1">
    <source>
        <dbReference type="SAM" id="Phobius"/>
    </source>
</evidence>
<keyword evidence="1" id="KW-0472">Membrane</keyword>
<gene>
    <name evidence="2" type="ORF">BAZ10_04955</name>
</gene>
<feature type="transmembrane region" description="Helical" evidence="1">
    <location>
        <begin position="131"/>
        <end position="148"/>
    </location>
</feature>
<feature type="transmembrane region" description="Helical" evidence="1">
    <location>
        <begin position="154"/>
        <end position="174"/>
    </location>
</feature>
<dbReference type="RefSeq" id="WP_078772086.1">
    <property type="nucleotide sequence ID" value="NZ_CBCSBR010000009.1"/>
</dbReference>
<reference evidence="2 3" key="1">
    <citation type="submission" date="2016-06" db="EMBL/GenBank/DDBJ databases">
        <title>Revisiting the taxonomy of the Elizabethkingia Genus based on Whole-Genome Sequencing, Optical Mapping, and MALDI-TOF.</title>
        <authorList>
            <person name="Nicholson A.C."/>
        </authorList>
    </citation>
    <scope>NUCLEOTIDE SEQUENCE [LARGE SCALE GENOMIC DNA]</scope>
    <source>
        <strain evidence="2 3">G4070</strain>
    </source>
</reference>
<dbReference type="EMBL" id="MAHX01000016">
    <property type="protein sequence ID" value="OPC63435.1"/>
    <property type="molecule type" value="Genomic_DNA"/>
</dbReference>